<keyword evidence="2" id="KW-1185">Reference proteome</keyword>
<accession>A0A9P8LPH4</accession>
<dbReference type="EMBL" id="AUWU02000006">
    <property type="protein sequence ID" value="KAH0571809.1"/>
    <property type="molecule type" value="Genomic_DNA"/>
</dbReference>
<dbReference type="RefSeq" id="XP_067762582.1">
    <property type="nucleotide sequence ID" value="XM_067909826.1"/>
</dbReference>
<dbReference type="AlphaFoldDB" id="A0A9P8LPH4"/>
<organism evidence="1 2">
    <name type="scientific">Spironucleus salmonicida</name>
    <dbReference type="NCBI Taxonomy" id="348837"/>
    <lineage>
        <taxon>Eukaryota</taxon>
        <taxon>Metamonada</taxon>
        <taxon>Diplomonadida</taxon>
        <taxon>Hexamitidae</taxon>
        <taxon>Hexamitinae</taxon>
        <taxon>Spironucleus</taxon>
    </lineage>
</organism>
<dbReference type="Proteomes" id="UP000018208">
    <property type="component" value="Unassembled WGS sequence"/>
</dbReference>
<dbReference type="KEGG" id="ssao:94300028"/>
<gene>
    <name evidence="1" type="ORF">SS50377_26005</name>
</gene>
<dbReference type="GeneID" id="94300028"/>
<protein>
    <submittedName>
        <fullName evidence="1">Uncharacterized protein</fullName>
    </submittedName>
</protein>
<name>A0A9P8LPH4_9EUKA</name>
<comment type="caution">
    <text evidence="1">The sequence shown here is derived from an EMBL/GenBank/DDBJ whole genome shotgun (WGS) entry which is preliminary data.</text>
</comment>
<proteinExistence type="predicted"/>
<evidence type="ECO:0000313" key="2">
    <source>
        <dbReference type="Proteomes" id="UP000018208"/>
    </source>
</evidence>
<reference evidence="1 2" key="1">
    <citation type="journal article" date="2014" name="PLoS Genet.">
        <title>The Genome of Spironucleus salmonicida Highlights a Fish Pathogen Adapted to Fluctuating Environments.</title>
        <authorList>
            <person name="Xu F."/>
            <person name="Jerlstrom-Hultqvist J."/>
            <person name="Einarsson E."/>
            <person name="Astvaldsson A."/>
            <person name="Svard S.G."/>
            <person name="Andersson J.O."/>
        </authorList>
    </citation>
    <scope>NUCLEOTIDE SEQUENCE [LARGE SCALE GENOMIC DNA]</scope>
    <source>
        <strain evidence="1 2">ATCC 50377</strain>
    </source>
</reference>
<evidence type="ECO:0000313" key="1">
    <source>
        <dbReference type="EMBL" id="KAH0571809.1"/>
    </source>
</evidence>
<sequence length="74" mass="8685">MNIRLNQLSKIKQQQIKMAKIQSRININPNDIHGSEEIGMVVKCSSGYYFTGRRRQHRINDLNPIGEILMRFNQ</sequence>